<protein>
    <submittedName>
        <fullName evidence="1">Uncharacterized protein</fullName>
    </submittedName>
</protein>
<evidence type="ECO:0000313" key="2">
    <source>
        <dbReference type="Proteomes" id="UP001207468"/>
    </source>
</evidence>
<organism evidence="1 2">
    <name type="scientific">Russula earlei</name>
    <dbReference type="NCBI Taxonomy" id="71964"/>
    <lineage>
        <taxon>Eukaryota</taxon>
        <taxon>Fungi</taxon>
        <taxon>Dikarya</taxon>
        <taxon>Basidiomycota</taxon>
        <taxon>Agaricomycotina</taxon>
        <taxon>Agaricomycetes</taxon>
        <taxon>Russulales</taxon>
        <taxon>Russulaceae</taxon>
        <taxon>Russula</taxon>
    </lineage>
</organism>
<sequence length="287" mass="29096">MLVSNQKRLMSRSLLSRCPTVVLVRHQSHHCLSRTTFPSCHLPRGGCTSNHPAVCSEDYSLLLSPSRVDKYPFLCSCWLGSLCTSITEEKIMLPLILFFLYLSLSQAQAPSPPPCALACGQSAASQAGCDLTDTSCLCTSPTFFQSAATCVGQTCSASDATTAGDYFASLCASAGPSGPVPSSTEVPSTTDTSSEFSSSSTITFSGSGSTTSGPGTTSSTAPTTLSSPNSVSSSPTTPQTTSSGTQTTSGSTRTASSLSGNAAATVMPTHVAALVAGGIGALVAVVV</sequence>
<reference evidence="1" key="1">
    <citation type="submission" date="2021-03" db="EMBL/GenBank/DDBJ databases">
        <title>Evolutionary priming and transition to the ectomycorrhizal habit in an iconic lineage of mushroom-forming fungi: is preadaptation a requirement?</title>
        <authorList>
            <consortium name="DOE Joint Genome Institute"/>
            <person name="Looney B.P."/>
            <person name="Miyauchi S."/>
            <person name="Morin E."/>
            <person name="Drula E."/>
            <person name="Courty P.E."/>
            <person name="Chicoki N."/>
            <person name="Fauchery L."/>
            <person name="Kohler A."/>
            <person name="Kuo A."/>
            <person name="LaButti K."/>
            <person name="Pangilinan J."/>
            <person name="Lipzen A."/>
            <person name="Riley R."/>
            <person name="Andreopoulos W."/>
            <person name="He G."/>
            <person name="Johnson J."/>
            <person name="Barry K.W."/>
            <person name="Grigoriev I.V."/>
            <person name="Nagy L."/>
            <person name="Hibbett D."/>
            <person name="Henrissat B."/>
            <person name="Matheny P.B."/>
            <person name="Labbe J."/>
            <person name="Martin A.F."/>
        </authorList>
    </citation>
    <scope>NUCLEOTIDE SEQUENCE</scope>
    <source>
        <strain evidence="1">BPL698</strain>
    </source>
</reference>
<dbReference type="Proteomes" id="UP001207468">
    <property type="component" value="Unassembled WGS sequence"/>
</dbReference>
<evidence type="ECO:0000313" key="1">
    <source>
        <dbReference type="EMBL" id="KAI9511298.1"/>
    </source>
</evidence>
<dbReference type="EMBL" id="JAGFNK010000024">
    <property type="protein sequence ID" value="KAI9511298.1"/>
    <property type="molecule type" value="Genomic_DNA"/>
</dbReference>
<gene>
    <name evidence="1" type="ORF">F5148DRAFT_377843</name>
</gene>
<comment type="caution">
    <text evidence="1">The sequence shown here is derived from an EMBL/GenBank/DDBJ whole genome shotgun (WGS) entry which is preliminary data.</text>
</comment>
<keyword evidence="2" id="KW-1185">Reference proteome</keyword>
<proteinExistence type="predicted"/>
<accession>A0ACC0UIB5</accession>
<name>A0ACC0UIB5_9AGAM</name>